<evidence type="ECO:0000256" key="7">
    <source>
        <dbReference type="ARBA" id="ARBA00022840"/>
    </source>
</evidence>
<protein>
    <recommendedName>
        <fullName evidence="12 13">Protein translocase subunit SecA</fullName>
        <ecNumber evidence="12">7.4.2.8</ecNumber>
    </recommendedName>
</protein>
<keyword evidence="11 12" id="KW-0472">Membrane</keyword>
<dbReference type="SUPFAM" id="SSF52540">
    <property type="entry name" value="P-loop containing nucleoside triphosphate hydrolases"/>
    <property type="match status" value="2"/>
</dbReference>
<dbReference type="Pfam" id="PF21090">
    <property type="entry name" value="P-loop_SecA"/>
    <property type="match status" value="2"/>
</dbReference>
<evidence type="ECO:0000256" key="11">
    <source>
        <dbReference type="ARBA" id="ARBA00023136"/>
    </source>
</evidence>
<sequence>MSSILQKLFGKQNFEPILKKIGEFEIEFKIFSNEELKNKSEELKKLVQGGETLDNILPQAFALIREASNRTLKQRHFDAQLIGGIALYNGKIAEMATGEGKTLAATAPAYLNALTGKGVHIITVNDYLARRDAVWMGQIYDAIGISVSCLVHDLAYIYDPTYIPQKEREEAEDKERDAVGNFKIFQDFLRPISRREAYQTDIVYGTNHEFGFDYLRDNLAYRSSDQVQRGHYFAIIDEVDSILIDEARTPLIIAAPDIESSEYYKVFSKAVKILDPKDDYIVDEKIRSVIITDSGITKIENILNIKNIYDPQNFQLVHYLEESLKAISLFQKDKNYVVKNEEIIIVDEFTGRMMYGRRYSGGLHQAIEAKEGVVIQQESRTYAQITLQNYFRLYEKISGMTGTAQTSAEEFHKVYNLEVVSIPTNRPMIRKDMPDLIYKTKKVKYEAVVKEVNERHKIGQPILIGTASIEQNEIISYLLSDAGIPHQVLNAKNHEREGEIIAQAGKQKAVTVATNMAGRGVDIILGGNPPAQGEAQKVKDLGGLHVIGTERHEARRIDNQLRGRSGRQGDTGSSQFFLSLEDDLMRIFGGERVKKLMETFKLPDDQPIESGLVSKVVNEAQKKVEGFNFDSRKHLLDYDDILNKQRTSIYNKRKDILVKEIPERIKEIISIAYQRIALQNPDFEFLEGILIGAEIIEKDELNSVEDIKEYLATKAYNLITDLNENNIRMRLLAFIDKLWMAHLENLEDLRSTVNIRAYGQHDPLVEYRRESFILFQNLLSSFEDWVFYDIWKFIKQSNSEVGRQTIQLNSTILSGDKKIGRNDPCPCGAKKEDGQPIKYKHCHGKNV</sequence>
<dbReference type="CDD" id="cd17928">
    <property type="entry name" value="DEXDc_SecA"/>
    <property type="match status" value="1"/>
</dbReference>
<reference evidence="17 18" key="1">
    <citation type="submission" date="2017-09" db="EMBL/GenBank/DDBJ databases">
        <title>Depth-based differentiation of microbial function through sediment-hosted aquifers and enrichment of novel symbionts in the deep terrestrial subsurface.</title>
        <authorList>
            <person name="Probst A.J."/>
            <person name="Ladd B."/>
            <person name="Jarett J.K."/>
            <person name="Geller-Mcgrath D.E."/>
            <person name="Sieber C.M."/>
            <person name="Emerson J.B."/>
            <person name="Anantharaman K."/>
            <person name="Thomas B.C."/>
            <person name="Malmstrom R."/>
            <person name="Stieglmeier M."/>
            <person name="Klingl A."/>
            <person name="Woyke T."/>
            <person name="Ryan C.M."/>
            <person name="Banfield J.F."/>
        </authorList>
    </citation>
    <scope>NUCLEOTIDE SEQUENCE [LARGE SCALE GENOMIC DNA]</scope>
    <source>
        <strain evidence="17">CG10_big_fil_rev_8_21_14_0_10_31_9</strain>
    </source>
</reference>
<dbReference type="Pfam" id="PF01043">
    <property type="entry name" value="SecA_PP_bind"/>
    <property type="match status" value="1"/>
</dbReference>
<feature type="domain" description="Helicase ATP-binding" evidence="14">
    <location>
        <begin position="82"/>
        <end position="274"/>
    </location>
</feature>
<keyword evidence="5 12" id="KW-0963">Cytoplasm</keyword>
<dbReference type="PROSITE" id="PS51194">
    <property type="entry name" value="HELICASE_CTER"/>
    <property type="match status" value="1"/>
</dbReference>
<dbReference type="FunFam" id="3.90.1440.10:FF:000002">
    <property type="entry name" value="Protein translocase subunit SecA"/>
    <property type="match status" value="1"/>
</dbReference>
<dbReference type="NCBIfam" id="TIGR00963">
    <property type="entry name" value="secA"/>
    <property type="match status" value="1"/>
</dbReference>
<comment type="caution">
    <text evidence="17">The sequence shown here is derived from an EMBL/GenBank/DDBJ whole genome shotgun (WGS) entry which is preliminary data.</text>
</comment>
<dbReference type="InterPro" id="IPR011115">
    <property type="entry name" value="SecA_DEAD"/>
</dbReference>
<dbReference type="PROSITE" id="PS01312">
    <property type="entry name" value="SECA"/>
    <property type="match status" value="1"/>
</dbReference>
<accession>A0A2H0RBW6</accession>
<dbReference type="InterPro" id="IPR000185">
    <property type="entry name" value="SecA"/>
</dbReference>
<dbReference type="InterPro" id="IPR011130">
    <property type="entry name" value="SecA_preprotein_X-link_dom"/>
</dbReference>
<dbReference type="Proteomes" id="UP000231602">
    <property type="component" value="Unassembled WGS sequence"/>
</dbReference>
<comment type="subcellular location">
    <subcellularLocation>
        <location evidence="12">Cell membrane</location>
        <topology evidence="12">Peripheral membrane protein</topology>
        <orientation evidence="12">Cytoplasmic side</orientation>
    </subcellularLocation>
    <subcellularLocation>
        <location evidence="12">Cytoplasm</location>
    </subcellularLocation>
    <subcellularLocation>
        <location evidence="1">Membrane</location>
        <topology evidence="1">Peripheral membrane protein</topology>
    </subcellularLocation>
    <text evidence="12">Distribution is 50-50.</text>
</comment>
<dbReference type="InterPro" id="IPR036266">
    <property type="entry name" value="SecA_Wing/Scaffold_sf"/>
</dbReference>
<evidence type="ECO:0000256" key="3">
    <source>
        <dbReference type="ARBA" id="ARBA00022448"/>
    </source>
</evidence>
<dbReference type="SMART" id="SM00957">
    <property type="entry name" value="SecA_DEAD"/>
    <property type="match status" value="1"/>
</dbReference>
<dbReference type="GO" id="GO:0017038">
    <property type="term" value="P:protein import"/>
    <property type="evidence" value="ECO:0007669"/>
    <property type="project" value="InterPro"/>
</dbReference>
<evidence type="ECO:0000256" key="13">
    <source>
        <dbReference type="RuleBase" id="RU003874"/>
    </source>
</evidence>
<comment type="subunit">
    <text evidence="12">Monomer and homodimer. Part of the essential Sec protein translocation apparatus which comprises SecA, SecYEG and auxiliary proteins SecDF. Other proteins may also be involved.</text>
</comment>
<dbReference type="InterPro" id="IPR027417">
    <property type="entry name" value="P-loop_NTPase"/>
</dbReference>
<evidence type="ECO:0000256" key="6">
    <source>
        <dbReference type="ARBA" id="ARBA00022741"/>
    </source>
</evidence>
<proteinExistence type="inferred from homology"/>
<dbReference type="FunFam" id="3.40.50.300:FF:000429">
    <property type="entry name" value="Preprotein translocase subunit SecA"/>
    <property type="match status" value="1"/>
</dbReference>
<evidence type="ECO:0000256" key="5">
    <source>
        <dbReference type="ARBA" id="ARBA00022490"/>
    </source>
</evidence>
<keyword evidence="10 12" id="KW-0811">Translocation</keyword>
<dbReference type="GO" id="GO:0005886">
    <property type="term" value="C:plasma membrane"/>
    <property type="evidence" value="ECO:0007669"/>
    <property type="project" value="UniProtKB-SubCell"/>
</dbReference>
<comment type="function">
    <text evidence="12">Part of the Sec protein translocase complex. Interacts with the SecYEG preprotein conducting channel. Has a central role in coupling the hydrolysis of ATP to the transfer of proteins into and across the cell membrane, serving as an ATP-driven molecular motor driving the stepwise translocation of polypeptide chains across the membrane.</text>
</comment>
<dbReference type="InterPro" id="IPR020937">
    <property type="entry name" value="SecA_CS"/>
</dbReference>
<comment type="catalytic activity">
    <reaction evidence="12">
        <text>ATP + H2O + cellular proteinSide 1 = ADP + phosphate + cellular proteinSide 2.</text>
        <dbReference type="EC" id="7.4.2.8"/>
    </reaction>
</comment>
<evidence type="ECO:0000313" key="18">
    <source>
        <dbReference type="Proteomes" id="UP000231602"/>
    </source>
</evidence>
<dbReference type="Gene3D" id="1.10.3060.10">
    <property type="entry name" value="Helical scaffold and wing domains of SecA"/>
    <property type="match status" value="2"/>
</dbReference>
<feature type="domain" description="Helicase C-terminal" evidence="15">
    <location>
        <begin position="444"/>
        <end position="625"/>
    </location>
</feature>
<dbReference type="GO" id="GO:0043952">
    <property type="term" value="P:protein transport by the Sec complex"/>
    <property type="evidence" value="ECO:0007669"/>
    <property type="project" value="TreeGrafter"/>
</dbReference>
<dbReference type="AlphaFoldDB" id="A0A2H0RBW6"/>
<comment type="similarity">
    <text evidence="2 12 13">Belongs to the SecA family.</text>
</comment>
<dbReference type="NCBIfam" id="NF009538">
    <property type="entry name" value="PRK12904.1"/>
    <property type="match status" value="1"/>
</dbReference>
<dbReference type="GO" id="GO:0008564">
    <property type="term" value="F:protein-exporting ATPase activity"/>
    <property type="evidence" value="ECO:0007669"/>
    <property type="project" value="UniProtKB-EC"/>
</dbReference>
<dbReference type="Gene3D" id="3.90.1440.10">
    <property type="entry name" value="SecA, preprotein cross-linking domain"/>
    <property type="match status" value="1"/>
</dbReference>
<dbReference type="HAMAP" id="MF_01382">
    <property type="entry name" value="SecA"/>
    <property type="match status" value="1"/>
</dbReference>
<evidence type="ECO:0000256" key="1">
    <source>
        <dbReference type="ARBA" id="ARBA00004170"/>
    </source>
</evidence>
<organism evidence="17 18">
    <name type="scientific">Candidatus Wolfebacteria bacterium CG10_big_fil_rev_8_21_14_0_10_31_9</name>
    <dbReference type="NCBI Taxonomy" id="1975070"/>
    <lineage>
        <taxon>Bacteria</taxon>
        <taxon>Candidatus Wolfeibacteriota</taxon>
    </lineage>
</organism>
<evidence type="ECO:0000256" key="8">
    <source>
        <dbReference type="ARBA" id="ARBA00022927"/>
    </source>
</evidence>
<keyword evidence="3 12" id="KW-0813">Transport</keyword>
<keyword evidence="6 12" id="KW-0547">Nucleotide-binding</keyword>
<evidence type="ECO:0000256" key="12">
    <source>
        <dbReference type="HAMAP-Rule" id="MF_01382"/>
    </source>
</evidence>
<feature type="binding site" evidence="12">
    <location>
        <begin position="98"/>
        <end position="102"/>
    </location>
    <ligand>
        <name>ATP</name>
        <dbReference type="ChEBI" id="CHEBI:30616"/>
    </ligand>
</feature>
<dbReference type="GO" id="GO:0005829">
    <property type="term" value="C:cytosol"/>
    <property type="evidence" value="ECO:0007669"/>
    <property type="project" value="TreeGrafter"/>
</dbReference>
<keyword evidence="4 12" id="KW-1003">Cell membrane</keyword>
<evidence type="ECO:0000259" key="15">
    <source>
        <dbReference type="PROSITE" id="PS51194"/>
    </source>
</evidence>
<dbReference type="InterPro" id="IPR036670">
    <property type="entry name" value="SecA_X-link_sf"/>
</dbReference>
<dbReference type="GO" id="GO:0065002">
    <property type="term" value="P:intracellular protein transmembrane transport"/>
    <property type="evidence" value="ECO:0007669"/>
    <property type="project" value="UniProtKB-UniRule"/>
</dbReference>
<dbReference type="InterPro" id="IPR014018">
    <property type="entry name" value="SecA_motor_DEAD"/>
</dbReference>
<keyword evidence="9 12" id="KW-1278">Translocase</keyword>
<dbReference type="GO" id="GO:0006605">
    <property type="term" value="P:protein targeting"/>
    <property type="evidence" value="ECO:0007669"/>
    <property type="project" value="UniProtKB-UniRule"/>
</dbReference>
<dbReference type="PANTHER" id="PTHR30612">
    <property type="entry name" value="SECA INNER MEMBRANE COMPONENT OF SEC PROTEIN SECRETION SYSTEM"/>
    <property type="match status" value="1"/>
</dbReference>
<feature type="binding site" evidence="12">
    <location>
        <position position="80"/>
    </location>
    <ligand>
        <name>ATP</name>
        <dbReference type="ChEBI" id="CHEBI:30616"/>
    </ligand>
</feature>
<dbReference type="InterPro" id="IPR011116">
    <property type="entry name" value="SecA_Wing/Scaffold"/>
</dbReference>
<dbReference type="SUPFAM" id="SSF81886">
    <property type="entry name" value="Helical scaffold and wing domains of SecA"/>
    <property type="match status" value="1"/>
</dbReference>
<dbReference type="EC" id="7.4.2.8" evidence="12"/>
<feature type="domain" description="SecA family profile" evidence="16">
    <location>
        <begin position="1"/>
        <end position="609"/>
    </location>
</feature>
<keyword evidence="7 12" id="KW-0067">ATP-binding</keyword>
<dbReference type="PROSITE" id="PS51192">
    <property type="entry name" value="HELICASE_ATP_BIND_1"/>
    <property type="match status" value="1"/>
</dbReference>
<dbReference type="SUPFAM" id="SSF81767">
    <property type="entry name" value="Pre-protein crosslinking domain of SecA"/>
    <property type="match status" value="1"/>
</dbReference>
<dbReference type="InterPro" id="IPR014001">
    <property type="entry name" value="Helicase_ATP-bd"/>
</dbReference>
<dbReference type="Pfam" id="PF07516">
    <property type="entry name" value="SecA_SW"/>
    <property type="match status" value="1"/>
</dbReference>
<dbReference type="EMBL" id="PCXV01000040">
    <property type="protein sequence ID" value="PIR43973.1"/>
    <property type="molecule type" value="Genomic_DNA"/>
</dbReference>
<evidence type="ECO:0000259" key="16">
    <source>
        <dbReference type="PROSITE" id="PS51196"/>
    </source>
</evidence>
<evidence type="ECO:0000313" key="17">
    <source>
        <dbReference type="EMBL" id="PIR43973.1"/>
    </source>
</evidence>
<dbReference type="GO" id="GO:0005524">
    <property type="term" value="F:ATP binding"/>
    <property type="evidence" value="ECO:0007669"/>
    <property type="project" value="UniProtKB-UniRule"/>
</dbReference>
<dbReference type="PROSITE" id="PS51196">
    <property type="entry name" value="SECA_MOTOR_DEAD"/>
    <property type="match status" value="1"/>
</dbReference>
<dbReference type="Pfam" id="PF07517">
    <property type="entry name" value="SecA_DEAD"/>
    <property type="match status" value="1"/>
</dbReference>
<evidence type="ECO:0000256" key="2">
    <source>
        <dbReference type="ARBA" id="ARBA00007650"/>
    </source>
</evidence>
<dbReference type="CDD" id="cd18803">
    <property type="entry name" value="SF2_C_secA"/>
    <property type="match status" value="1"/>
</dbReference>
<evidence type="ECO:0000259" key="14">
    <source>
        <dbReference type="PROSITE" id="PS51192"/>
    </source>
</evidence>
<feature type="binding site" evidence="12">
    <location>
        <position position="522"/>
    </location>
    <ligand>
        <name>ATP</name>
        <dbReference type="ChEBI" id="CHEBI:30616"/>
    </ligand>
</feature>
<evidence type="ECO:0000256" key="10">
    <source>
        <dbReference type="ARBA" id="ARBA00023010"/>
    </source>
</evidence>
<name>A0A2H0RBW6_9BACT</name>
<evidence type="ECO:0000256" key="4">
    <source>
        <dbReference type="ARBA" id="ARBA00022475"/>
    </source>
</evidence>
<dbReference type="SMART" id="SM00958">
    <property type="entry name" value="SecA_PP_bind"/>
    <property type="match status" value="1"/>
</dbReference>
<dbReference type="GO" id="GO:0031522">
    <property type="term" value="C:cell envelope Sec protein transport complex"/>
    <property type="evidence" value="ECO:0007669"/>
    <property type="project" value="TreeGrafter"/>
</dbReference>
<dbReference type="InterPro" id="IPR044722">
    <property type="entry name" value="SecA_SF2_C"/>
</dbReference>
<dbReference type="InterPro" id="IPR001650">
    <property type="entry name" value="Helicase_C-like"/>
</dbReference>
<gene>
    <name evidence="12" type="primary">secA</name>
    <name evidence="17" type="ORF">COV23_02405</name>
</gene>
<dbReference type="PANTHER" id="PTHR30612:SF0">
    <property type="entry name" value="CHLOROPLAST PROTEIN-TRANSPORTING ATPASE"/>
    <property type="match status" value="1"/>
</dbReference>
<dbReference type="Gene3D" id="3.40.50.300">
    <property type="entry name" value="P-loop containing nucleotide triphosphate hydrolases"/>
    <property type="match status" value="3"/>
</dbReference>
<keyword evidence="8 12" id="KW-0653">Protein transport</keyword>
<evidence type="ECO:0000256" key="9">
    <source>
        <dbReference type="ARBA" id="ARBA00022967"/>
    </source>
</evidence>
<dbReference type="PRINTS" id="PR00906">
    <property type="entry name" value="SECA"/>
</dbReference>